<dbReference type="AlphaFoldDB" id="A0A0N5B6D2"/>
<dbReference type="Pfam" id="PF00646">
    <property type="entry name" value="F-box"/>
    <property type="match status" value="1"/>
</dbReference>
<dbReference type="Gene3D" id="1.20.1280.50">
    <property type="match status" value="1"/>
</dbReference>
<dbReference type="InterPro" id="IPR001810">
    <property type="entry name" value="F-box_dom"/>
</dbReference>
<sequence>METLSLQNISESTENCVKIDFITSLPLEISKYILCYLSRPLIDNCRLVSKNWNNLIKSNSKSLPKRQYKKVRISSDSVFQIYVKERNMKSRQWTFEEKITTNDMNKNTRKRKHVWEEDVPNKYIANNDVELKTTSSSSNSTNTNEILNNNFIYKMEKHSNVYQDYFSHFINHSPYKTKKKKNKVPCDTFFDTLKKISQNSFVETLELEEISLNDEIVDRIIDALKKVTIGTLSISFVKLKYCTPSKFLSLFDRLNLNVTRGYRVNWARMATNGHFSITNIIHKLQLNERKINKHGTLEELDIGLLTDLNNDTIITKFDIKEVKMLLKGFLFLRIDGSNINFDILKEIIMEWNLGNKLPKTICLSNCPLTTDLNTLFKTIEFSKELGASIRKNGEVITLRSKNGSMLTLKIVEHSNFGDQLQIDTH</sequence>
<dbReference type="SUPFAM" id="SSF81383">
    <property type="entry name" value="F-box domain"/>
    <property type="match status" value="1"/>
</dbReference>
<evidence type="ECO:0000313" key="2">
    <source>
        <dbReference type="Proteomes" id="UP000046392"/>
    </source>
</evidence>
<dbReference type="SMART" id="SM00256">
    <property type="entry name" value="FBOX"/>
    <property type="match status" value="1"/>
</dbReference>
<evidence type="ECO:0000259" key="1">
    <source>
        <dbReference type="PROSITE" id="PS50181"/>
    </source>
</evidence>
<keyword evidence="2" id="KW-1185">Reference proteome</keyword>
<dbReference type="WBParaSite" id="SPAL_0000162100.1">
    <property type="protein sequence ID" value="SPAL_0000162100.1"/>
    <property type="gene ID" value="SPAL_0000162100"/>
</dbReference>
<proteinExistence type="predicted"/>
<accession>A0A0N5B6D2</accession>
<dbReference type="Proteomes" id="UP000046392">
    <property type="component" value="Unplaced"/>
</dbReference>
<feature type="domain" description="F-box" evidence="1">
    <location>
        <begin position="19"/>
        <end position="71"/>
    </location>
</feature>
<name>A0A0N5B6D2_STREA</name>
<evidence type="ECO:0000313" key="3">
    <source>
        <dbReference type="WBParaSite" id="SPAL_0000162100.1"/>
    </source>
</evidence>
<reference evidence="3" key="1">
    <citation type="submission" date="2017-02" db="UniProtKB">
        <authorList>
            <consortium name="WormBaseParasite"/>
        </authorList>
    </citation>
    <scope>IDENTIFICATION</scope>
</reference>
<dbReference type="InterPro" id="IPR036047">
    <property type="entry name" value="F-box-like_dom_sf"/>
</dbReference>
<protein>
    <submittedName>
        <fullName evidence="3">F-box domain-containing protein</fullName>
    </submittedName>
</protein>
<dbReference type="PROSITE" id="PS50181">
    <property type="entry name" value="FBOX"/>
    <property type="match status" value="1"/>
</dbReference>
<organism evidence="2 3">
    <name type="scientific">Strongyloides papillosus</name>
    <name type="common">Intestinal threadworm</name>
    <dbReference type="NCBI Taxonomy" id="174720"/>
    <lineage>
        <taxon>Eukaryota</taxon>
        <taxon>Metazoa</taxon>
        <taxon>Ecdysozoa</taxon>
        <taxon>Nematoda</taxon>
        <taxon>Chromadorea</taxon>
        <taxon>Rhabditida</taxon>
        <taxon>Tylenchina</taxon>
        <taxon>Panagrolaimomorpha</taxon>
        <taxon>Strongyloidoidea</taxon>
        <taxon>Strongyloididae</taxon>
        <taxon>Strongyloides</taxon>
    </lineage>
</organism>